<sequence>MSDSSDKKWIQKICNKIVKIFQYINNIKGEKGHKDRCFQYKYWVYDRVVKNPTKKCDDCFKIEENYNPKFLLSILENRRYPTKPVEKPYITENSETADKNLQFTRLGTLLHKKKNKINEINYYLNKEETHELLPKTSEYSGTKSNNKRLHISYHPI</sequence>
<evidence type="ECO:0000313" key="2">
    <source>
        <dbReference type="EMBL" id="SBT02263.1"/>
    </source>
</evidence>
<proteinExistence type="predicted"/>
<dbReference type="AlphaFoldDB" id="A0A1A8XAH2"/>
<reference evidence="3 4" key="1">
    <citation type="submission" date="2016-05" db="EMBL/GenBank/DDBJ databases">
        <authorList>
            <person name="Naeem Raeece"/>
        </authorList>
    </citation>
    <scope>NUCLEOTIDE SEQUENCE [LARGE SCALE GENOMIC DNA]</scope>
</reference>
<dbReference type="Proteomes" id="UP000078560">
    <property type="component" value="Unassembled WGS sequence"/>
</dbReference>
<evidence type="ECO:0000313" key="1">
    <source>
        <dbReference type="EMBL" id="SBS85678.1"/>
    </source>
</evidence>
<dbReference type="Pfam" id="PF05795">
    <property type="entry name" value="Plasmodium_Vir"/>
    <property type="match status" value="1"/>
</dbReference>
<protein>
    <submittedName>
        <fullName evidence="2">PIR Superfamily Protein</fullName>
    </submittedName>
</protein>
<gene>
    <name evidence="2" type="ORF">POVCU1_074900</name>
    <name evidence="1" type="ORF">POVCU2_0032790</name>
</gene>
<dbReference type="Proteomes" id="UP000078546">
    <property type="component" value="Unassembled WGS sequence"/>
</dbReference>
<dbReference type="EMBL" id="FLQU01000441">
    <property type="protein sequence ID" value="SBS85678.1"/>
    <property type="molecule type" value="Genomic_DNA"/>
</dbReference>
<dbReference type="EMBL" id="FLQV01003232">
    <property type="protein sequence ID" value="SBT02263.1"/>
    <property type="molecule type" value="Genomic_DNA"/>
</dbReference>
<dbReference type="InterPro" id="IPR008780">
    <property type="entry name" value="Plasmodium_Vir"/>
</dbReference>
<organism evidence="2 3">
    <name type="scientific">Plasmodium ovale curtisi</name>
    <dbReference type="NCBI Taxonomy" id="864141"/>
    <lineage>
        <taxon>Eukaryota</taxon>
        <taxon>Sar</taxon>
        <taxon>Alveolata</taxon>
        <taxon>Apicomplexa</taxon>
        <taxon>Aconoidasida</taxon>
        <taxon>Haemosporida</taxon>
        <taxon>Plasmodiidae</taxon>
        <taxon>Plasmodium</taxon>
        <taxon>Plasmodium (Plasmodium)</taxon>
    </lineage>
</organism>
<name>A0A1A8XAH2_PLAOA</name>
<evidence type="ECO:0000313" key="3">
    <source>
        <dbReference type="Proteomes" id="UP000078546"/>
    </source>
</evidence>
<evidence type="ECO:0000313" key="4">
    <source>
        <dbReference type="Proteomes" id="UP000078560"/>
    </source>
</evidence>
<reference evidence="2" key="2">
    <citation type="submission" date="2016-05" db="EMBL/GenBank/DDBJ databases">
        <authorList>
            <person name="Lavstsen T."/>
            <person name="Jespersen J.S."/>
        </authorList>
    </citation>
    <scope>NUCLEOTIDE SEQUENCE [LARGE SCALE GENOMIC DNA]</scope>
</reference>
<accession>A0A1A8XAH2</accession>